<dbReference type="InterPro" id="IPR017853">
    <property type="entry name" value="GH"/>
</dbReference>
<evidence type="ECO:0000313" key="11">
    <source>
        <dbReference type="EMBL" id="QBZ56238.1"/>
    </source>
</evidence>
<dbReference type="UniPathway" id="UPA00696"/>
<dbReference type="FunFam" id="3.20.20.300:FF:000002">
    <property type="entry name" value="Probable beta-glucosidase"/>
    <property type="match status" value="1"/>
</dbReference>
<evidence type="ECO:0000256" key="7">
    <source>
        <dbReference type="ARBA" id="ARBA00023277"/>
    </source>
</evidence>
<dbReference type="EC" id="3.2.1.21" evidence="10"/>
<dbReference type="InterPro" id="IPR036962">
    <property type="entry name" value="Glyco_hydro_3_N_sf"/>
</dbReference>
<dbReference type="InterPro" id="IPR050288">
    <property type="entry name" value="Cellulose_deg_GH3"/>
</dbReference>
<keyword evidence="5" id="KW-0136">Cellulose degradation</keyword>
<evidence type="ECO:0000256" key="6">
    <source>
        <dbReference type="ARBA" id="ARBA00023180"/>
    </source>
</evidence>
<evidence type="ECO:0000256" key="4">
    <source>
        <dbReference type="ARBA" id="ARBA00022801"/>
    </source>
</evidence>
<evidence type="ECO:0000256" key="10">
    <source>
        <dbReference type="RuleBase" id="RU361161"/>
    </source>
</evidence>
<gene>
    <name evidence="11" type="ORF">PoMZ_01144</name>
</gene>
<dbReference type="InterPro" id="IPR001764">
    <property type="entry name" value="Glyco_hydro_3_N"/>
</dbReference>
<accession>A0A4P7N1I3</accession>
<keyword evidence="4 10" id="KW-0378">Hydrolase</keyword>
<dbReference type="InterPro" id="IPR019800">
    <property type="entry name" value="Glyco_hydro_3_AS"/>
</dbReference>
<dbReference type="InterPro" id="IPR036881">
    <property type="entry name" value="Glyco_hydro_3_C_sf"/>
</dbReference>
<dbReference type="VEuPathDB" id="FungiDB:M_BR32_EuGene_00010381"/>
<dbReference type="InterPro" id="IPR026891">
    <property type="entry name" value="Fn3-like"/>
</dbReference>
<keyword evidence="9 10" id="KW-0624">Polysaccharide degradation</keyword>
<reference evidence="11 12" key="1">
    <citation type="journal article" date="2019" name="Mol. Biol. Evol.">
        <title>Blast fungal genomes show frequent chromosomal changes, gene gains and losses, and effector gene turnover.</title>
        <authorList>
            <person name="Gomez Luciano L.B."/>
            <person name="Jason Tsai I."/>
            <person name="Chuma I."/>
            <person name="Tosa Y."/>
            <person name="Chen Y.H."/>
            <person name="Li J.Y."/>
            <person name="Li M.Y."/>
            <person name="Jade Lu M.Y."/>
            <person name="Nakayashiki H."/>
            <person name="Li W.H."/>
        </authorList>
    </citation>
    <scope>NUCLEOTIDE SEQUENCE [LARGE SCALE GENOMIC DNA]</scope>
    <source>
        <strain evidence="11">MZ5-1-6</strain>
    </source>
</reference>
<evidence type="ECO:0000256" key="9">
    <source>
        <dbReference type="ARBA" id="ARBA00023326"/>
    </source>
</evidence>
<dbReference type="SUPFAM" id="SSF51445">
    <property type="entry name" value="(Trans)glycosidases"/>
    <property type="match status" value="1"/>
</dbReference>
<comment type="catalytic activity">
    <reaction evidence="1 10">
        <text>Hydrolysis of terminal, non-reducing beta-D-glucosyl residues with release of beta-D-glucose.</text>
        <dbReference type="EC" id="3.2.1.21"/>
    </reaction>
</comment>
<protein>
    <recommendedName>
        <fullName evidence="10">beta-glucosidase</fullName>
        <ecNumber evidence="10">3.2.1.21</ecNumber>
    </recommendedName>
</protein>
<dbReference type="AlphaFoldDB" id="A0A4P7N1I3"/>
<dbReference type="SUPFAM" id="SSF52279">
    <property type="entry name" value="Beta-D-glucan exohydrolase, C-terminal domain"/>
    <property type="match status" value="1"/>
</dbReference>
<proteinExistence type="inferred from homology"/>
<evidence type="ECO:0000313" key="12">
    <source>
        <dbReference type="Proteomes" id="UP000294847"/>
    </source>
</evidence>
<dbReference type="EMBL" id="CP034205">
    <property type="protein sequence ID" value="QBZ56238.1"/>
    <property type="molecule type" value="Genomic_DNA"/>
</dbReference>
<keyword evidence="6" id="KW-0325">Glycoprotein</keyword>
<dbReference type="InterPro" id="IPR002772">
    <property type="entry name" value="Glyco_hydro_3_C"/>
</dbReference>
<dbReference type="PRINTS" id="PR00133">
    <property type="entry name" value="GLHYDRLASE3"/>
</dbReference>
<dbReference type="GO" id="GO:0030245">
    <property type="term" value="P:cellulose catabolic process"/>
    <property type="evidence" value="ECO:0007669"/>
    <property type="project" value="UniProtKB-UniPathway"/>
</dbReference>
<dbReference type="Gene3D" id="3.40.50.1700">
    <property type="entry name" value="Glycoside hydrolase family 3 C-terminal domain"/>
    <property type="match status" value="1"/>
</dbReference>
<dbReference type="Gene3D" id="3.20.20.300">
    <property type="entry name" value="Glycoside hydrolase, family 3, N-terminal domain"/>
    <property type="match status" value="1"/>
</dbReference>
<name>A0A4P7N1I3_PYROR</name>
<comment type="similarity">
    <text evidence="3 10">Belongs to the glycosyl hydrolase 3 family.</text>
</comment>
<keyword evidence="8 10" id="KW-0326">Glycosidase</keyword>
<evidence type="ECO:0000256" key="1">
    <source>
        <dbReference type="ARBA" id="ARBA00000448"/>
    </source>
</evidence>
<dbReference type="SMART" id="SM01217">
    <property type="entry name" value="Fn3_like"/>
    <property type="match status" value="1"/>
</dbReference>
<dbReference type="Gene3D" id="2.60.40.10">
    <property type="entry name" value="Immunoglobulins"/>
    <property type="match status" value="1"/>
</dbReference>
<dbReference type="PROSITE" id="PS00775">
    <property type="entry name" value="GLYCOSYL_HYDROL_F3"/>
    <property type="match status" value="1"/>
</dbReference>
<evidence type="ECO:0000256" key="3">
    <source>
        <dbReference type="ARBA" id="ARBA00005336"/>
    </source>
</evidence>
<dbReference type="Pfam" id="PF01915">
    <property type="entry name" value="Glyco_hydro_3_C"/>
    <property type="match status" value="1"/>
</dbReference>
<dbReference type="Pfam" id="PF00933">
    <property type="entry name" value="Glyco_hydro_3"/>
    <property type="match status" value="1"/>
</dbReference>
<keyword evidence="7 10" id="KW-0119">Carbohydrate metabolism</keyword>
<dbReference type="FunFam" id="3.40.50.1700:FF:000003">
    <property type="entry name" value="Probable beta-glucosidase"/>
    <property type="match status" value="1"/>
</dbReference>
<evidence type="ECO:0000256" key="2">
    <source>
        <dbReference type="ARBA" id="ARBA00004987"/>
    </source>
</evidence>
<dbReference type="InterPro" id="IPR013783">
    <property type="entry name" value="Ig-like_fold"/>
</dbReference>
<comment type="pathway">
    <text evidence="2 10">Glycan metabolism; cellulose degradation.</text>
</comment>
<evidence type="ECO:0000256" key="8">
    <source>
        <dbReference type="ARBA" id="ARBA00023295"/>
    </source>
</evidence>
<dbReference type="PANTHER" id="PTHR42715">
    <property type="entry name" value="BETA-GLUCOSIDASE"/>
    <property type="match status" value="1"/>
</dbReference>
<dbReference type="GO" id="GO:0008422">
    <property type="term" value="F:beta-glucosidase activity"/>
    <property type="evidence" value="ECO:0007669"/>
    <property type="project" value="UniProtKB-EC"/>
</dbReference>
<dbReference type="Pfam" id="PF14310">
    <property type="entry name" value="Fn3-like"/>
    <property type="match status" value="1"/>
</dbReference>
<organism evidence="11 12">
    <name type="scientific">Pyricularia oryzae</name>
    <name type="common">Rice blast fungus</name>
    <name type="synonym">Magnaporthe oryzae</name>
    <dbReference type="NCBI Taxonomy" id="318829"/>
    <lineage>
        <taxon>Eukaryota</taxon>
        <taxon>Fungi</taxon>
        <taxon>Dikarya</taxon>
        <taxon>Ascomycota</taxon>
        <taxon>Pezizomycotina</taxon>
        <taxon>Sordariomycetes</taxon>
        <taxon>Sordariomycetidae</taxon>
        <taxon>Magnaporthales</taxon>
        <taxon>Pyriculariaceae</taxon>
        <taxon>Pyricularia</taxon>
    </lineage>
</organism>
<sequence length="876" mass="94850">MVSSNACLAILAFARLALVDAGSIHRRDSVPAPYVAAPYYPTPHGGWAPEWADSYAKAKLLVEQMTLAEKVNITSGSGIFMGPCVGNTGSAERLGFRQLCLQDSALGVRQTDHITVFPAGITTGATWDKELFRARAEALGKEFKGKGANIWLGPAVGPIGRKPRGGRNWESFGADPVLQGKAGAITIQAVQAQGVIATIKHLIGNEQEMYRMTHIFQEGYSANIDDRTLHEIYLWPFAEGVHAGVGAVMTAYNNVNGSASTQNSMLINGILKDELGFNGFVMSDWLSQNSGIASALAGLDMSMPGDIHTVPLALGQSFWNYDLSRSALNGSVPMDRLNDMVTRVVAAWYQMGQDKDYTDVNFSSNTDKETGLLYPGALFSPSGIVNKFVDVSADHWKVAREIAQDGVTLLKNDDNVLPLSKSRPLRVFGTGAAVNPDGPNGCTDRNCNKGTLGMGWGSGTATYQVFHDPITSIKNNSADVTYYQTDKFPSVPTPGDDDVAMVFISSDSGENTYTVEGNHGDRDNSGLKAWYGGDDLIKKAAAKYKSVIVVAHTVGPLVMEDWVNLPSVKAVLIAHLPGQEAGHSLANVLYGDVSPSGHLPYSIPVSEDDYPESTKLRGFVFGQVQDTYSEGPYFDYRFLQKNNIKPRFAFGHGLSYANFTFSDATIRRVTQLSSTPPPRQAKGPTPVYSNALPQASEVYWPEKFNQIWRYLYPYLSNSDADNAAKDASKKYNYPAGYSSEQKPGPAAGGGQGGNPALWDVAYEITVKVSNDAAASHAGKAVAQLYMQYPEGIPYDTPIVQLRDFEKSAPIAPGESTELKLTLTRRDVSVWDVVSQNWVVPQVDGRYKFWIGSASDKLFLACYADTLTCESGLAPPA</sequence>
<evidence type="ECO:0000256" key="5">
    <source>
        <dbReference type="ARBA" id="ARBA00023001"/>
    </source>
</evidence>
<dbReference type="PANTHER" id="PTHR42715:SF2">
    <property type="entry name" value="BETA-GLUCOSIDASE F-RELATED"/>
    <property type="match status" value="1"/>
</dbReference>
<dbReference type="Proteomes" id="UP000294847">
    <property type="component" value="Chromosome 2"/>
</dbReference>